<dbReference type="eggNOG" id="COG0350">
    <property type="taxonomic scope" value="Bacteria"/>
</dbReference>
<dbReference type="InterPro" id="IPR036388">
    <property type="entry name" value="WH-like_DNA-bd_sf"/>
</dbReference>
<dbReference type="InterPro" id="IPR001497">
    <property type="entry name" value="MethylDNA_cys_MeTrfase_AS"/>
</dbReference>
<comment type="function">
    <text evidence="9">Involved in the cellular defense against the biological effects of O6-methylguanine (O6-MeG) and O4-methylthymine (O4-MeT) in DNA. Repairs the methylated nucleobase in DNA by stoichiometrically transferring the methyl group to a cysteine residue in the enzyme. This is a suicide reaction: the enzyme is irreversibly inactivated.</text>
</comment>
<dbReference type="Gene3D" id="1.10.10.10">
    <property type="entry name" value="Winged helix-like DNA-binding domain superfamily/Winged helix DNA-binding domain"/>
    <property type="match status" value="1"/>
</dbReference>
<dbReference type="EC" id="2.1.1.63" evidence="9"/>
<dbReference type="PANTHER" id="PTHR10815">
    <property type="entry name" value="METHYLATED-DNA--PROTEIN-CYSTEINE METHYLTRANSFERASE"/>
    <property type="match status" value="1"/>
</dbReference>
<dbReference type="GO" id="GO:0005737">
    <property type="term" value="C:cytoplasm"/>
    <property type="evidence" value="ECO:0007669"/>
    <property type="project" value="UniProtKB-SubCell"/>
</dbReference>
<name>A0A1G9UZ37_ALLAB</name>
<evidence type="ECO:0000313" key="12">
    <source>
        <dbReference type="EMBL" id="SDM65046.1"/>
    </source>
</evidence>
<dbReference type="FunFam" id="1.10.10.10:FF:000214">
    <property type="entry name" value="Methylated-DNA--protein-cysteine methyltransferase"/>
    <property type="match status" value="1"/>
</dbReference>
<comment type="miscellaneous">
    <text evidence="9">This enzyme catalyzes only one turnover and therefore is not strictly catalytic. According to one definition, an enzyme is a biocatalyst that acts repeatedly and over many reaction cycles.</text>
</comment>
<evidence type="ECO:0000256" key="1">
    <source>
        <dbReference type="ARBA" id="ARBA00001286"/>
    </source>
</evidence>
<evidence type="ECO:0000256" key="5">
    <source>
        <dbReference type="ARBA" id="ARBA00022679"/>
    </source>
</evidence>
<reference evidence="12 13" key="1">
    <citation type="submission" date="2016-10" db="EMBL/GenBank/DDBJ databases">
        <authorList>
            <person name="de Groot N.N."/>
        </authorList>
    </citation>
    <scope>NUCLEOTIDE SEQUENCE [LARGE SCALE GENOMIC DNA]</scope>
    <source>
        <strain evidence="12 13">DSM 44149</strain>
    </source>
</reference>
<dbReference type="InterPro" id="IPR014048">
    <property type="entry name" value="MethylDNA_cys_MeTrfase_DNA-bd"/>
</dbReference>
<dbReference type="NCBIfam" id="TIGR00589">
    <property type="entry name" value="ogt"/>
    <property type="match status" value="1"/>
</dbReference>
<protein>
    <recommendedName>
        <fullName evidence="9">Methylated-DNA--protein-cysteine methyltransferase</fullName>
        <ecNumber evidence="9">2.1.1.63</ecNumber>
    </recommendedName>
    <alternativeName>
        <fullName evidence="9">6-O-methylguanine-DNA methyltransferase</fullName>
        <shortName evidence="9">MGMT</shortName>
    </alternativeName>
    <alternativeName>
        <fullName evidence="9">O-6-methylguanine-DNA-alkyltransferase</fullName>
    </alternativeName>
</protein>
<sequence length="177" mass="19137">MTDRTHTVTDSIFGPLTLVATDGELSGLYMVEQRHRPAEATFGSRVDSGFGADARPCEQIFGQVIEQLDAYFAGELTDFDLPLALAGTPFQRQVWAALQEIPYGETVSYGELAERIGRPTASRAVGLANGKNPVGIIVPCHRVVGSTGDLTGYGGGIERKRHLLDFERATRESLVAQ</sequence>
<keyword evidence="3 9" id="KW-0963">Cytoplasm</keyword>
<dbReference type="InterPro" id="IPR036217">
    <property type="entry name" value="MethylDNA_cys_MeTrfase_DNAb"/>
</dbReference>
<dbReference type="OrthoDB" id="9802228at2"/>
<dbReference type="SUPFAM" id="SSF53155">
    <property type="entry name" value="Methylated DNA-protein cysteine methyltransferase domain"/>
    <property type="match status" value="1"/>
</dbReference>
<dbReference type="Pfam" id="PF01035">
    <property type="entry name" value="DNA_binding_1"/>
    <property type="match status" value="1"/>
</dbReference>
<accession>A0A1G9UZ37</accession>
<feature type="domain" description="Methylguanine DNA methyltransferase ribonuclease-like" evidence="11">
    <location>
        <begin position="6"/>
        <end position="85"/>
    </location>
</feature>
<evidence type="ECO:0000256" key="4">
    <source>
        <dbReference type="ARBA" id="ARBA00022603"/>
    </source>
</evidence>
<keyword evidence="7 9" id="KW-0234">DNA repair</keyword>
<evidence type="ECO:0000256" key="8">
    <source>
        <dbReference type="ARBA" id="ARBA00049348"/>
    </source>
</evidence>
<dbReference type="GO" id="GO:0032259">
    <property type="term" value="P:methylation"/>
    <property type="evidence" value="ECO:0007669"/>
    <property type="project" value="UniProtKB-KW"/>
</dbReference>
<dbReference type="GO" id="GO:0006307">
    <property type="term" value="P:DNA alkylation repair"/>
    <property type="evidence" value="ECO:0007669"/>
    <property type="project" value="UniProtKB-UniRule"/>
</dbReference>
<dbReference type="EMBL" id="LT629701">
    <property type="protein sequence ID" value="SDM65046.1"/>
    <property type="molecule type" value="Genomic_DNA"/>
</dbReference>
<feature type="domain" description="Methylated-DNA-[protein]-cysteine S-methyltransferase DNA binding" evidence="10">
    <location>
        <begin position="89"/>
        <end position="168"/>
    </location>
</feature>
<dbReference type="InterPro" id="IPR036631">
    <property type="entry name" value="MGMT_N_sf"/>
</dbReference>
<dbReference type="Pfam" id="PF02870">
    <property type="entry name" value="Methyltransf_1N"/>
    <property type="match status" value="1"/>
</dbReference>
<evidence type="ECO:0000313" key="13">
    <source>
        <dbReference type="Proteomes" id="UP000183376"/>
    </source>
</evidence>
<evidence type="ECO:0000256" key="3">
    <source>
        <dbReference type="ARBA" id="ARBA00022490"/>
    </source>
</evidence>
<comment type="catalytic activity">
    <reaction evidence="8 9">
        <text>a 6-O-methyl-2'-deoxyguanosine in DNA + L-cysteinyl-[protein] = S-methyl-L-cysteinyl-[protein] + a 2'-deoxyguanosine in DNA</text>
        <dbReference type="Rhea" id="RHEA:24000"/>
        <dbReference type="Rhea" id="RHEA-COMP:10131"/>
        <dbReference type="Rhea" id="RHEA-COMP:10132"/>
        <dbReference type="Rhea" id="RHEA-COMP:11367"/>
        <dbReference type="Rhea" id="RHEA-COMP:11368"/>
        <dbReference type="ChEBI" id="CHEBI:29950"/>
        <dbReference type="ChEBI" id="CHEBI:82612"/>
        <dbReference type="ChEBI" id="CHEBI:85445"/>
        <dbReference type="ChEBI" id="CHEBI:85448"/>
        <dbReference type="EC" id="2.1.1.63"/>
    </reaction>
</comment>
<dbReference type="HAMAP" id="MF_00772">
    <property type="entry name" value="OGT"/>
    <property type="match status" value="1"/>
</dbReference>
<dbReference type="PANTHER" id="PTHR10815:SF5">
    <property type="entry name" value="METHYLATED-DNA--PROTEIN-CYSTEINE METHYLTRANSFERASE"/>
    <property type="match status" value="1"/>
</dbReference>
<keyword evidence="5 9" id="KW-0808">Transferase</keyword>
<dbReference type="AlphaFoldDB" id="A0A1G9UZ37"/>
<dbReference type="SUPFAM" id="SSF46767">
    <property type="entry name" value="Methylated DNA-protein cysteine methyltransferase, C-terminal domain"/>
    <property type="match status" value="1"/>
</dbReference>
<comment type="subcellular location">
    <subcellularLocation>
        <location evidence="9">Cytoplasm</location>
    </subcellularLocation>
</comment>
<keyword evidence="6 9" id="KW-0227">DNA damage</keyword>
<comment type="similarity">
    <text evidence="2 9">Belongs to the MGMT family.</text>
</comment>
<dbReference type="InterPro" id="IPR023546">
    <property type="entry name" value="MGMT"/>
</dbReference>
<evidence type="ECO:0000256" key="9">
    <source>
        <dbReference type="HAMAP-Rule" id="MF_00772"/>
    </source>
</evidence>
<keyword evidence="13" id="KW-1185">Reference proteome</keyword>
<dbReference type="STRING" id="211114.SAMN04489726_2714"/>
<keyword evidence="4 9" id="KW-0489">Methyltransferase</keyword>
<evidence type="ECO:0000256" key="7">
    <source>
        <dbReference type="ARBA" id="ARBA00023204"/>
    </source>
</evidence>
<dbReference type="Gene3D" id="3.30.160.70">
    <property type="entry name" value="Methylated DNA-protein cysteine methyltransferase domain"/>
    <property type="match status" value="1"/>
</dbReference>
<organism evidence="12 13">
    <name type="scientific">Allokutzneria albata</name>
    <name type="common">Kibdelosporangium albatum</name>
    <dbReference type="NCBI Taxonomy" id="211114"/>
    <lineage>
        <taxon>Bacteria</taxon>
        <taxon>Bacillati</taxon>
        <taxon>Actinomycetota</taxon>
        <taxon>Actinomycetes</taxon>
        <taxon>Pseudonocardiales</taxon>
        <taxon>Pseudonocardiaceae</taxon>
        <taxon>Allokutzneria</taxon>
    </lineage>
</organism>
<dbReference type="GO" id="GO:0003908">
    <property type="term" value="F:methylated-DNA-[protein]-cysteine S-methyltransferase activity"/>
    <property type="evidence" value="ECO:0007669"/>
    <property type="project" value="UniProtKB-UniRule"/>
</dbReference>
<dbReference type="Proteomes" id="UP000183376">
    <property type="component" value="Chromosome I"/>
</dbReference>
<feature type="active site" description="Nucleophile; methyl group acceptor" evidence="9">
    <location>
        <position position="140"/>
    </location>
</feature>
<evidence type="ECO:0000256" key="2">
    <source>
        <dbReference type="ARBA" id="ARBA00008711"/>
    </source>
</evidence>
<gene>
    <name evidence="12" type="ORF">SAMN04489726_2714</name>
</gene>
<dbReference type="InterPro" id="IPR008332">
    <property type="entry name" value="MethylG_MeTrfase_N"/>
</dbReference>
<dbReference type="RefSeq" id="WP_030431818.1">
    <property type="nucleotide sequence ID" value="NZ_JOEF01000021.1"/>
</dbReference>
<evidence type="ECO:0000259" key="10">
    <source>
        <dbReference type="Pfam" id="PF01035"/>
    </source>
</evidence>
<proteinExistence type="inferred from homology"/>
<dbReference type="CDD" id="cd06445">
    <property type="entry name" value="ATase"/>
    <property type="match status" value="1"/>
</dbReference>
<evidence type="ECO:0000256" key="6">
    <source>
        <dbReference type="ARBA" id="ARBA00022763"/>
    </source>
</evidence>
<evidence type="ECO:0000259" key="11">
    <source>
        <dbReference type="Pfam" id="PF02870"/>
    </source>
</evidence>
<comment type="catalytic activity">
    <reaction evidence="1 9">
        <text>a 4-O-methyl-thymidine in DNA + L-cysteinyl-[protein] = a thymidine in DNA + S-methyl-L-cysteinyl-[protein]</text>
        <dbReference type="Rhea" id="RHEA:53428"/>
        <dbReference type="Rhea" id="RHEA-COMP:10131"/>
        <dbReference type="Rhea" id="RHEA-COMP:10132"/>
        <dbReference type="Rhea" id="RHEA-COMP:13555"/>
        <dbReference type="Rhea" id="RHEA-COMP:13556"/>
        <dbReference type="ChEBI" id="CHEBI:29950"/>
        <dbReference type="ChEBI" id="CHEBI:82612"/>
        <dbReference type="ChEBI" id="CHEBI:137386"/>
        <dbReference type="ChEBI" id="CHEBI:137387"/>
        <dbReference type="EC" id="2.1.1.63"/>
    </reaction>
</comment>
<dbReference type="PROSITE" id="PS00374">
    <property type="entry name" value="MGMT"/>
    <property type="match status" value="1"/>
</dbReference>